<dbReference type="InterPro" id="IPR005860">
    <property type="entry name" value="CobD"/>
</dbReference>
<feature type="domain" description="Aminotransferase class I/classII large" evidence="10">
    <location>
        <begin position="41"/>
        <end position="368"/>
    </location>
</feature>
<keyword evidence="7 11" id="KW-0456">Lyase</keyword>
<evidence type="ECO:0000259" key="10">
    <source>
        <dbReference type="Pfam" id="PF00155"/>
    </source>
</evidence>
<protein>
    <recommendedName>
        <fullName evidence="4">threonine-phosphate decarboxylase</fullName>
        <ecNumber evidence="4">4.1.1.81</ecNumber>
    </recommendedName>
    <alternativeName>
        <fullName evidence="8">L-threonine-O-3-phosphate decarboxylase</fullName>
    </alternativeName>
</protein>
<evidence type="ECO:0000256" key="5">
    <source>
        <dbReference type="ARBA" id="ARBA00022573"/>
    </source>
</evidence>
<keyword evidence="6" id="KW-0663">Pyridoxal phosphate</keyword>
<evidence type="ECO:0000256" key="4">
    <source>
        <dbReference type="ARBA" id="ARBA00012285"/>
    </source>
</evidence>
<dbReference type="EMBL" id="UIGI01000001">
    <property type="protein sequence ID" value="SUW64855.1"/>
    <property type="molecule type" value="Genomic_DNA"/>
</dbReference>
<dbReference type="AlphaFoldDB" id="A0A381CAI1"/>
<evidence type="ECO:0000256" key="6">
    <source>
        <dbReference type="ARBA" id="ARBA00022898"/>
    </source>
</evidence>
<evidence type="ECO:0000256" key="1">
    <source>
        <dbReference type="ARBA" id="ARBA00001933"/>
    </source>
</evidence>
<evidence type="ECO:0000256" key="3">
    <source>
        <dbReference type="ARBA" id="ARBA00004953"/>
    </source>
</evidence>
<dbReference type="InterPro" id="IPR004839">
    <property type="entry name" value="Aminotransferase_I/II_large"/>
</dbReference>
<dbReference type="Pfam" id="PF00155">
    <property type="entry name" value="Aminotran_1_2"/>
    <property type="match status" value="1"/>
</dbReference>
<dbReference type="Proteomes" id="UP000255528">
    <property type="component" value="Unassembled WGS sequence"/>
</dbReference>
<dbReference type="PANTHER" id="PTHR42885:SF1">
    <property type="entry name" value="THREONINE-PHOSPHATE DECARBOXYLASE"/>
    <property type="match status" value="1"/>
</dbReference>
<sequence>MYHCVSCFEVSFIGGSMALSSQHGGNIIEAAAAIGVDANSLTDFSANINPLGMPDSLKRAITENLALAERYPDVEYRALHQALAHHHKIPTEWVLAGNGETELIFNLVQQLSPRTALLLTPGFAEYRRALTRVGCKIVDFQLSEEQGWQPDESLLSALTPDLDCLFLCTPNNPTGLLLDNVLLLAIAQRCRENSIALIVDEAFLDFLPDEAGLIPRLSSFPQLYVLRSLTKFFAIAGLRLGYLVSADTATVGRIRALREPWTINAFAALAGEVILNDRDYIEASYRWLSAEQPRLYQGLSELQGITVWPPRANYIFLRCDIDGLELQRALLEKNILIRHCANYPGLDARYYRVAIKSQLDNDKLLDALRRVLIDKAGAGE</sequence>
<comment type="cofactor">
    <cofactor evidence="1">
        <name>pyridoxal 5'-phosphate</name>
        <dbReference type="ChEBI" id="CHEBI:597326"/>
    </cofactor>
</comment>
<evidence type="ECO:0000313" key="12">
    <source>
        <dbReference type="Proteomes" id="UP000255528"/>
    </source>
</evidence>
<reference evidence="11 12" key="1">
    <citation type="submission" date="2018-06" db="EMBL/GenBank/DDBJ databases">
        <authorList>
            <consortium name="Pathogen Informatics"/>
            <person name="Doyle S."/>
        </authorList>
    </citation>
    <scope>NUCLEOTIDE SEQUENCE [LARGE SCALE GENOMIC DNA]</scope>
    <source>
        <strain evidence="11 12">NCTC12119</strain>
    </source>
</reference>
<dbReference type="Gene3D" id="3.90.1150.10">
    <property type="entry name" value="Aspartate Aminotransferase, domain 1"/>
    <property type="match status" value="1"/>
</dbReference>
<dbReference type="Gene3D" id="3.40.640.10">
    <property type="entry name" value="Type I PLP-dependent aspartate aminotransferase-like (Major domain)"/>
    <property type="match status" value="1"/>
</dbReference>
<dbReference type="NCBIfam" id="TIGR01140">
    <property type="entry name" value="L_thr_O3P_dcar"/>
    <property type="match status" value="1"/>
</dbReference>
<dbReference type="PANTHER" id="PTHR42885">
    <property type="entry name" value="HISTIDINOL-PHOSPHATE AMINOTRANSFERASE-RELATED"/>
    <property type="match status" value="1"/>
</dbReference>
<comment type="pathway">
    <text evidence="3">Cofactor biosynthesis; adenosylcobalamin biosynthesis.</text>
</comment>
<dbReference type="PROSITE" id="PS00105">
    <property type="entry name" value="AA_TRANSFER_CLASS_1"/>
    <property type="match status" value="1"/>
</dbReference>
<accession>A0A381CAI1</accession>
<dbReference type="InterPro" id="IPR015421">
    <property type="entry name" value="PyrdxlP-dep_Trfase_major"/>
</dbReference>
<dbReference type="GO" id="GO:0009236">
    <property type="term" value="P:cobalamin biosynthetic process"/>
    <property type="evidence" value="ECO:0007669"/>
    <property type="project" value="UniProtKB-UniPathway"/>
</dbReference>
<dbReference type="EC" id="4.1.1.81" evidence="4"/>
<proteinExistence type="predicted"/>
<gene>
    <name evidence="11" type="primary">cobD</name>
    <name evidence="11" type="ORF">NCTC12119_03377</name>
</gene>
<evidence type="ECO:0000313" key="11">
    <source>
        <dbReference type="EMBL" id="SUW64855.1"/>
    </source>
</evidence>
<dbReference type="InterPro" id="IPR015424">
    <property type="entry name" value="PyrdxlP-dep_Trfase"/>
</dbReference>
<name>A0A381CAI1_9ENTR</name>
<dbReference type="InterPro" id="IPR015422">
    <property type="entry name" value="PyrdxlP-dep_Trfase_small"/>
</dbReference>
<keyword evidence="5" id="KW-0169">Cobalamin biosynthesis</keyword>
<evidence type="ECO:0000256" key="9">
    <source>
        <dbReference type="ARBA" id="ARBA00048531"/>
    </source>
</evidence>
<evidence type="ECO:0000256" key="2">
    <source>
        <dbReference type="ARBA" id="ARBA00003444"/>
    </source>
</evidence>
<dbReference type="GO" id="GO:0030170">
    <property type="term" value="F:pyridoxal phosphate binding"/>
    <property type="evidence" value="ECO:0007669"/>
    <property type="project" value="InterPro"/>
</dbReference>
<dbReference type="SUPFAM" id="SSF53383">
    <property type="entry name" value="PLP-dependent transferases"/>
    <property type="match status" value="1"/>
</dbReference>
<comment type="function">
    <text evidence="2">Decarboxylates L-threonine-O-3-phosphate to yield (R)-1-amino-2-propanol O-2-phosphate, the precursor for the linkage between the nucleotide loop and the corrin ring in cobalamin.</text>
</comment>
<dbReference type="UniPathway" id="UPA00148"/>
<dbReference type="CDD" id="cd00609">
    <property type="entry name" value="AAT_like"/>
    <property type="match status" value="1"/>
</dbReference>
<comment type="catalytic activity">
    <reaction evidence="9">
        <text>O-phospho-L-threonine + H(+) = (R)-1-aminopropan-2-yl phosphate + CO2</text>
        <dbReference type="Rhea" id="RHEA:11492"/>
        <dbReference type="ChEBI" id="CHEBI:15378"/>
        <dbReference type="ChEBI" id="CHEBI:16526"/>
        <dbReference type="ChEBI" id="CHEBI:58563"/>
        <dbReference type="ChEBI" id="CHEBI:58675"/>
        <dbReference type="EC" id="4.1.1.81"/>
    </reaction>
</comment>
<organism evidence="11 12">
    <name type="scientific">Buttiauxella agrestis</name>
    <dbReference type="NCBI Taxonomy" id="82977"/>
    <lineage>
        <taxon>Bacteria</taxon>
        <taxon>Pseudomonadati</taxon>
        <taxon>Pseudomonadota</taxon>
        <taxon>Gammaproteobacteria</taxon>
        <taxon>Enterobacterales</taxon>
        <taxon>Enterobacteriaceae</taxon>
        <taxon>Buttiauxella</taxon>
    </lineage>
</organism>
<evidence type="ECO:0000256" key="7">
    <source>
        <dbReference type="ARBA" id="ARBA00023239"/>
    </source>
</evidence>
<evidence type="ECO:0000256" key="8">
    <source>
        <dbReference type="ARBA" id="ARBA00029996"/>
    </source>
</evidence>
<dbReference type="InterPro" id="IPR004838">
    <property type="entry name" value="NHTrfase_class1_PyrdxlP-BS"/>
</dbReference>
<dbReference type="GO" id="GO:0048472">
    <property type="term" value="F:threonine-phosphate decarboxylase activity"/>
    <property type="evidence" value="ECO:0007669"/>
    <property type="project" value="UniProtKB-EC"/>
</dbReference>